<reference evidence="3" key="1">
    <citation type="journal article" date="2019" name="Int. J. Syst. Evol. Microbiol.">
        <title>The Global Catalogue of Microorganisms (GCM) 10K type strain sequencing project: providing services to taxonomists for standard genome sequencing and annotation.</title>
        <authorList>
            <consortium name="The Broad Institute Genomics Platform"/>
            <consortium name="The Broad Institute Genome Sequencing Center for Infectious Disease"/>
            <person name="Wu L."/>
            <person name="Ma J."/>
        </authorList>
    </citation>
    <scope>NUCLEOTIDE SEQUENCE [LARGE SCALE GENOMIC DNA]</scope>
    <source>
        <strain evidence="3">KCTC 52042</strain>
    </source>
</reference>
<evidence type="ECO:0000256" key="1">
    <source>
        <dbReference type="SAM" id="Phobius"/>
    </source>
</evidence>
<proteinExistence type="predicted"/>
<evidence type="ECO:0000313" key="2">
    <source>
        <dbReference type="EMBL" id="MFD2531973.1"/>
    </source>
</evidence>
<dbReference type="EMBL" id="JBHULI010000022">
    <property type="protein sequence ID" value="MFD2531973.1"/>
    <property type="molecule type" value="Genomic_DNA"/>
</dbReference>
<dbReference type="Pfam" id="PF04018">
    <property type="entry name" value="VCA0040-like"/>
    <property type="match status" value="1"/>
</dbReference>
<keyword evidence="1" id="KW-0812">Transmembrane</keyword>
<protein>
    <submittedName>
        <fullName evidence="2">DUF368 domain-containing protein</fullName>
    </submittedName>
</protein>
<feature type="transmembrane region" description="Helical" evidence="1">
    <location>
        <begin position="250"/>
        <end position="270"/>
    </location>
</feature>
<organism evidence="2 3">
    <name type="scientific">Gracilimonas halophila</name>
    <dbReference type="NCBI Taxonomy" id="1834464"/>
    <lineage>
        <taxon>Bacteria</taxon>
        <taxon>Pseudomonadati</taxon>
        <taxon>Balneolota</taxon>
        <taxon>Balneolia</taxon>
        <taxon>Balneolales</taxon>
        <taxon>Balneolaceae</taxon>
        <taxon>Gracilimonas</taxon>
    </lineage>
</organism>
<dbReference type="PANTHER" id="PTHR37308:SF1">
    <property type="entry name" value="POLYPRENYL-PHOSPHATE TRANSPORTER"/>
    <property type="match status" value="1"/>
</dbReference>
<feature type="transmembrane region" description="Helical" evidence="1">
    <location>
        <begin position="148"/>
        <end position="166"/>
    </location>
</feature>
<keyword evidence="3" id="KW-1185">Reference proteome</keyword>
<accession>A0ABW5JKK5</accession>
<gene>
    <name evidence="2" type="ORF">ACFSVN_05910</name>
</gene>
<keyword evidence="1" id="KW-0472">Membrane</keyword>
<feature type="transmembrane region" description="Helical" evidence="1">
    <location>
        <begin position="172"/>
        <end position="198"/>
    </location>
</feature>
<sequence length="381" mass="42391">MGRRIVAEEKKSAPKDTTTFKEAPFLALKGFLMGSADIVPGVSGGTMALIVGIYERLLNAIKSVNGNFIKLFFSFKWKAVFKEVHVLFLAVLFFGIFSALAFFTKVVPLQIYMFTHPEIVYGLFFGLIVGSIYILIKALERFSKIEMGMLVLGMAFGIWIVSLVPADTPEHPAFVFLSGSIAICAMILPGISGSYLLLIMRKYDYLLSEIGKIGGVETLDGMMGLLPFILGAVVGLAVFSRFLSWLLSKYHPQTIAVLIGFLIGSLYVIWPYQHREFVQQVSVSEVEYMDHPKVQELMENPPDTNLPEYERLGEVSNAESSFDEMKQVEIETVKNKMIRSEPYVPGWIGSKEGDDPNVWGGVIGILAGILMVCGLERLREK</sequence>
<name>A0ABW5JKK5_9BACT</name>
<comment type="caution">
    <text evidence="2">The sequence shown here is derived from an EMBL/GenBank/DDBJ whole genome shotgun (WGS) entry which is preliminary data.</text>
</comment>
<feature type="transmembrane region" description="Helical" evidence="1">
    <location>
        <begin position="119"/>
        <end position="136"/>
    </location>
</feature>
<dbReference type="InterPro" id="IPR007163">
    <property type="entry name" value="VCA0040-like"/>
</dbReference>
<dbReference type="PANTHER" id="PTHR37308">
    <property type="entry name" value="INTEGRAL MEMBRANE PROTEIN"/>
    <property type="match status" value="1"/>
</dbReference>
<dbReference type="RefSeq" id="WP_390299980.1">
    <property type="nucleotide sequence ID" value="NZ_JBHULI010000022.1"/>
</dbReference>
<feature type="transmembrane region" description="Helical" evidence="1">
    <location>
        <begin position="219"/>
        <end position="244"/>
    </location>
</feature>
<feature type="transmembrane region" description="Helical" evidence="1">
    <location>
        <begin position="86"/>
        <end position="107"/>
    </location>
</feature>
<dbReference type="Proteomes" id="UP001597460">
    <property type="component" value="Unassembled WGS sequence"/>
</dbReference>
<evidence type="ECO:0000313" key="3">
    <source>
        <dbReference type="Proteomes" id="UP001597460"/>
    </source>
</evidence>
<keyword evidence="1" id="KW-1133">Transmembrane helix</keyword>